<feature type="transmembrane region" description="Helical" evidence="10">
    <location>
        <begin position="912"/>
        <end position="943"/>
    </location>
</feature>
<sequence>MFAWFNPMMQLGASRPLAMSDVWQLQRGQQMSHALREYDRAKLESNAPLLMLLVRGVWSRIVFQLSCQLVSSLLIIGAPSMLKGILDIIESQANGGDVDYRLAYLYAVGLFVLPALRVLVDGQASLSAKKVSVQVYSVLSGLVYRKSLRRPVGSGAAAAAAADAAETKSRAGGTQPEDKQAATVGKIVNLIAVDASKISDALPSAYTPFTTLLQIILCTAALLLLLGWPALVGISLMTIIIGSGTPLARLLRNSFKELNSSRDRRTNAMNEFLQGIRIIKFFAWEDKFAEKVLSLRQIEINNSIRAFLYGTSNRVLWYSTPIVVSITTFLSYTKIAGMDLSASLAFTSLALFNMIRLPLQMLPDAIIQLLDAWVSFTRIRDFLEEPELDHLPADSMVEVGEEGYDGRDAARASSTKVGFEAAEFSYLTEQEALNATANTVFRLYDADVTFPVGELSVVVGSTGSGKSSLLMALLGEMHRLAGSRYMPQGVAFAPQQAWLMNATIRDNITFGQPWDPELYARVVYACALTKDFALLDGGDMTEVGEKGINLSGGQKQRISLARACYNPSPVILLDDPLSAVDAPTASHIFENCILRLLAGRTCILVTNAVSLCLPQTNFLVVVEHGHVLAAGETISVLSSLDRDLEKSAFVESLTAIVPAILRDRAAAQQSPSAVVDQVPFETHEVIIASDTKHAAARLIEDEGMSTGRVASTVYYLYYAAAGGAKYYSLLFLGYALNHFFAISQDNWMRVWAQAYADVIHVPPQPSALLGALAAAPPVQEALASPFSSTFMTPLWSAAAANLTLVQPHTPAPVAALSAVDNDYYIRIYAIIGLLTMIAITARLVLSVYGNAWAGRNLHNQIFERVKRAPMRFFDTTPLGRIMNRFTKDVVACDYEVGIGLGNTMYNVVYTSFVLGTVSLVVPAFLVGLLPIALMYSSVAMFYIKTSRSLKRLDSVSKSPIFSHFAESINGVITIRAFDQRLRFVKENVRRIEIFNRTSYALFVSSQWLSVRIQLLGALVVFASAIAIIYSGINAGFAGLCLSLSLTLNEVLINLVRNLSFLEMSMNSVERINEYLQIDQEAPAVIPDNRPPQNWPHQGAVDIRSLSLKYSPDGPLVLRDLTVSFGAQEKIGVVGRTGAGKSTLTLALFRFIEPTQGSIEIDGIDIGSIGLHDLRSNLTIIPQDPILFSGTVRYNLDPFGVVDDVDLWAALRRAHLIDDGAGRVGETDGSSTLLGGHATSSGIDTSEDETQPLLASPVPRIDRVASQQSQGASPPRQQFSISLDTPVSEGGSNFSQGQRQLLCLARALARRSRVIVLDEATASVDAETDLRIQDTIRTEFADSTVITIAHRLKTVMDYDKILVLDKGSLAQFGAPSDLVRHDGIFRSMCAETNEIDELIRIADASRAQRLSRSA</sequence>
<dbReference type="InterPro" id="IPR011527">
    <property type="entry name" value="ABC1_TM_dom"/>
</dbReference>
<dbReference type="CDD" id="cd03244">
    <property type="entry name" value="ABCC_MRP_domain2"/>
    <property type="match status" value="1"/>
</dbReference>
<evidence type="ECO:0000256" key="10">
    <source>
        <dbReference type="SAM" id="Phobius"/>
    </source>
</evidence>
<feature type="transmembrane region" description="Helical" evidence="10">
    <location>
        <begin position="1012"/>
        <end position="1030"/>
    </location>
</feature>
<evidence type="ECO:0000256" key="9">
    <source>
        <dbReference type="SAM" id="MobiDB-lite"/>
    </source>
</evidence>
<dbReference type="Gene3D" id="1.20.1560.10">
    <property type="entry name" value="ABC transporter type 1, transmembrane domain"/>
    <property type="match status" value="2"/>
</dbReference>
<dbReference type="PANTHER" id="PTHR24223:SF353">
    <property type="entry name" value="ABC TRANSPORTER ATP-BINDING PROTEIN_PERMEASE VMR1-RELATED"/>
    <property type="match status" value="1"/>
</dbReference>
<dbReference type="InterPro" id="IPR036640">
    <property type="entry name" value="ABC1_TM_sf"/>
</dbReference>
<feature type="region of interest" description="Disordered" evidence="9">
    <location>
        <begin position="1220"/>
        <end position="1249"/>
    </location>
</feature>
<dbReference type="PROSITE" id="PS50929">
    <property type="entry name" value="ABC_TM1F"/>
    <property type="match status" value="2"/>
</dbReference>
<keyword evidence="5" id="KW-0547">Nucleotide-binding</keyword>
<dbReference type="EMBL" id="JADGIZ020000036">
    <property type="protein sequence ID" value="KAL2914170.1"/>
    <property type="molecule type" value="Genomic_DNA"/>
</dbReference>
<dbReference type="InterPro" id="IPR003439">
    <property type="entry name" value="ABC_transporter-like_ATP-bd"/>
</dbReference>
<reference evidence="13 14" key="1">
    <citation type="submission" date="2023-09" db="EMBL/GenBank/DDBJ databases">
        <title>Pangenome analysis of Batrachochytrium dendrobatidis and related Chytrids.</title>
        <authorList>
            <person name="Yacoub M.N."/>
            <person name="Stajich J.E."/>
            <person name="James T.Y."/>
        </authorList>
    </citation>
    <scope>NUCLEOTIDE SEQUENCE [LARGE SCALE GENOMIC DNA]</scope>
    <source>
        <strain evidence="13 14">JEL0888</strain>
    </source>
</reference>
<feature type="transmembrane region" description="Helical" evidence="10">
    <location>
        <begin position="61"/>
        <end position="82"/>
    </location>
</feature>
<dbReference type="InterPro" id="IPR027417">
    <property type="entry name" value="P-loop_NTPase"/>
</dbReference>
<keyword evidence="2" id="KW-0813">Transport</keyword>
<evidence type="ECO:0000259" key="12">
    <source>
        <dbReference type="PROSITE" id="PS50929"/>
    </source>
</evidence>
<dbReference type="Pfam" id="PF00664">
    <property type="entry name" value="ABC_membrane"/>
    <property type="match status" value="2"/>
</dbReference>
<evidence type="ECO:0000256" key="3">
    <source>
        <dbReference type="ARBA" id="ARBA00022692"/>
    </source>
</evidence>
<evidence type="ECO:0000256" key="1">
    <source>
        <dbReference type="ARBA" id="ARBA00004370"/>
    </source>
</evidence>
<evidence type="ECO:0000256" key="6">
    <source>
        <dbReference type="ARBA" id="ARBA00022840"/>
    </source>
</evidence>
<feature type="domain" description="ABC transporter" evidence="11">
    <location>
        <begin position="427"/>
        <end position="649"/>
    </location>
</feature>
<dbReference type="SUPFAM" id="SSF52540">
    <property type="entry name" value="P-loop containing nucleoside triphosphate hydrolases"/>
    <property type="match status" value="2"/>
</dbReference>
<comment type="subcellular location">
    <subcellularLocation>
        <location evidence="1">Membrane</location>
    </subcellularLocation>
</comment>
<feature type="transmembrane region" description="Helical" evidence="10">
    <location>
        <begin position="827"/>
        <end position="848"/>
    </location>
</feature>
<dbReference type="PANTHER" id="PTHR24223">
    <property type="entry name" value="ATP-BINDING CASSETTE SUB-FAMILY C"/>
    <property type="match status" value="1"/>
</dbReference>
<feature type="domain" description="ABC transmembrane type-1" evidence="12">
    <location>
        <begin position="65"/>
        <end position="371"/>
    </location>
</feature>
<evidence type="ECO:0000313" key="14">
    <source>
        <dbReference type="Proteomes" id="UP001527925"/>
    </source>
</evidence>
<dbReference type="InterPro" id="IPR050173">
    <property type="entry name" value="ABC_transporter_C-like"/>
</dbReference>
<dbReference type="Pfam" id="PF00005">
    <property type="entry name" value="ABC_tran"/>
    <property type="match status" value="2"/>
</dbReference>
<feature type="domain" description="ABC transporter" evidence="11">
    <location>
        <begin position="1102"/>
        <end position="1390"/>
    </location>
</feature>
<dbReference type="CDD" id="cd03250">
    <property type="entry name" value="ABCC_MRP_domain1"/>
    <property type="match status" value="1"/>
</dbReference>
<keyword evidence="3 10" id="KW-0812">Transmembrane</keyword>
<dbReference type="Proteomes" id="UP001527925">
    <property type="component" value="Unassembled WGS sequence"/>
</dbReference>
<comment type="caution">
    <text evidence="13">The sequence shown here is derived from an EMBL/GenBank/DDBJ whole genome shotgun (WGS) entry which is preliminary data.</text>
</comment>
<feature type="region of interest" description="Disordered" evidence="9">
    <location>
        <begin position="1261"/>
        <end position="1291"/>
    </location>
</feature>
<evidence type="ECO:0000256" key="2">
    <source>
        <dbReference type="ARBA" id="ARBA00022448"/>
    </source>
</evidence>
<keyword evidence="14" id="KW-1185">Reference proteome</keyword>
<feature type="domain" description="ABC transmembrane type-1" evidence="12">
    <location>
        <begin position="788"/>
        <end position="1063"/>
    </location>
</feature>
<gene>
    <name evidence="13" type="primary">YBT1_4</name>
    <name evidence="13" type="ORF">HK105_206261</name>
</gene>
<dbReference type="GO" id="GO:0005524">
    <property type="term" value="F:ATP binding"/>
    <property type="evidence" value="ECO:0007669"/>
    <property type="project" value="UniProtKB-KW"/>
</dbReference>
<evidence type="ECO:0000256" key="7">
    <source>
        <dbReference type="ARBA" id="ARBA00022989"/>
    </source>
</evidence>
<dbReference type="SUPFAM" id="SSF90123">
    <property type="entry name" value="ABC transporter transmembrane region"/>
    <property type="match status" value="2"/>
</dbReference>
<dbReference type="PROSITE" id="PS00211">
    <property type="entry name" value="ABC_TRANSPORTER_1"/>
    <property type="match status" value="1"/>
</dbReference>
<keyword evidence="8 10" id="KW-0472">Membrane</keyword>
<evidence type="ECO:0000259" key="11">
    <source>
        <dbReference type="PROSITE" id="PS50893"/>
    </source>
</evidence>
<keyword evidence="6 13" id="KW-0067">ATP-binding</keyword>
<dbReference type="CDD" id="cd18596">
    <property type="entry name" value="ABC_6TM_VMR1_D1_like"/>
    <property type="match status" value="1"/>
</dbReference>
<evidence type="ECO:0000256" key="4">
    <source>
        <dbReference type="ARBA" id="ARBA00022737"/>
    </source>
</evidence>
<dbReference type="CDD" id="cd18604">
    <property type="entry name" value="ABC_6TM_VMR1_D2_like"/>
    <property type="match status" value="1"/>
</dbReference>
<feature type="compositionally biased region" description="Polar residues" evidence="9">
    <location>
        <begin position="1227"/>
        <end position="1243"/>
    </location>
</feature>
<dbReference type="SMART" id="SM00382">
    <property type="entry name" value="AAA"/>
    <property type="match status" value="2"/>
</dbReference>
<evidence type="ECO:0000256" key="8">
    <source>
        <dbReference type="ARBA" id="ARBA00023136"/>
    </source>
</evidence>
<keyword evidence="7 10" id="KW-1133">Transmembrane helix</keyword>
<dbReference type="InterPro" id="IPR017871">
    <property type="entry name" value="ABC_transporter-like_CS"/>
</dbReference>
<protein>
    <submittedName>
        <fullName evidence="13">Transporter of the ATP-binding cassette (ABC)</fullName>
    </submittedName>
</protein>
<evidence type="ECO:0000256" key="5">
    <source>
        <dbReference type="ARBA" id="ARBA00022741"/>
    </source>
</evidence>
<evidence type="ECO:0000313" key="13">
    <source>
        <dbReference type="EMBL" id="KAL2914170.1"/>
    </source>
</evidence>
<dbReference type="Gene3D" id="3.40.50.300">
    <property type="entry name" value="P-loop containing nucleotide triphosphate hydrolases"/>
    <property type="match status" value="2"/>
</dbReference>
<dbReference type="PROSITE" id="PS50893">
    <property type="entry name" value="ABC_TRANSPORTER_2"/>
    <property type="match status" value="2"/>
</dbReference>
<name>A0ABR4N3S4_9FUNG</name>
<dbReference type="InterPro" id="IPR003593">
    <property type="entry name" value="AAA+_ATPase"/>
</dbReference>
<proteinExistence type="predicted"/>
<organism evidence="13 14">
    <name type="scientific">Polyrhizophydium stewartii</name>
    <dbReference type="NCBI Taxonomy" id="2732419"/>
    <lineage>
        <taxon>Eukaryota</taxon>
        <taxon>Fungi</taxon>
        <taxon>Fungi incertae sedis</taxon>
        <taxon>Chytridiomycota</taxon>
        <taxon>Chytridiomycota incertae sedis</taxon>
        <taxon>Chytridiomycetes</taxon>
        <taxon>Rhizophydiales</taxon>
        <taxon>Rhizophydiales incertae sedis</taxon>
        <taxon>Polyrhizophydium</taxon>
    </lineage>
</organism>
<feature type="compositionally biased region" description="Polar residues" evidence="9">
    <location>
        <begin position="1264"/>
        <end position="1291"/>
    </location>
</feature>
<accession>A0ABR4N3S4</accession>
<feature type="transmembrane region" description="Helical" evidence="10">
    <location>
        <begin position="102"/>
        <end position="120"/>
    </location>
</feature>
<keyword evidence="4" id="KW-0677">Repeat</keyword>